<dbReference type="EMBL" id="RBWY01000001">
    <property type="protein sequence ID" value="RKS87340.1"/>
    <property type="molecule type" value="Genomic_DNA"/>
</dbReference>
<gene>
    <name evidence="2" type="ORF">DES39_0561</name>
</gene>
<dbReference type="RefSeq" id="WP_121144238.1">
    <property type="nucleotide sequence ID" value="NZ_RBWY01000001.1"/>
</dbReference>
<reference evidence="2 3" key="1">
    <citation type="submission" date="2018-10" db="EMBL/GenBank/DDBJ databases">
        <title>Genomic Encyclopedia of Type Strains, Phase IV (KMG-IV): sequencing the most valuable type-strain genomes for metagenomic binning, comparative biology and taxonomic classification.</title>
        <authorList>
            <person name="Goeker M."/>
        </authorList>
    </citation>
    <scope>NUCLEOTIDE SEQUENCE [LARGE SCALE GENOMIC DNA]</scope>
    <source>
        <strain evidence="2 3">DSM 22228</strain>
    </source>
</reference>
<proteinExistence type="predicted"/>
<sequence length="206" mass="22398">MNFSISLNSVLSAINSKSLLSFLSSTIYPSYGIYYASGDNANRSAIDFNSVIKFDHSGEAVITSAPVASSDGVAGNYSSLNKVVQPSKITMRIAVEGMTGFSGAIPRFPSTNNFSLNASSRSDVINKLEQMKNSATLYNIETPDRVYASYDLINYQFATSSSSGITLLMVDLTFQEVRTLFDIEKLINSVKKAATTEAKTPEKEIY</sequence>
<evidence type="ECO:0000313" key="3">
    <source>
        <dbReference type="Proteomes" id="UP000278542"/>
    </source>
</evidence>
<name>A0A495RJ68_9GAMM</name>
<organism evidence="2 3">
    <name type="scientific">Orbus hercynius</name>
    <dbReference type="NCBI Taxonomy" id="593135"/>
    <lineage>
        <taxon>Bacteria</taxon>
        <taxon>Pseudomonadati</taxon>
        <taxon>Pseudomonadota</taxon>
        <taxon>Gammaproteobacteria</taxon>
        <taxon>Orbales</taxon>
        <taxon>Orbaceae</taxon>
        <taxon>Orbus</taxon>
    </lineage>
</organism>
<dbReference type="Pfam" id="PF21821">
    <property type="entry name" value="Dit_like"/>
    <property type="match status" value="1"/>
</dbReference>
<dbReference type="AlphaFoldDB" id="A0A495RJ68"/>
<comment type="caution">
    <text evidence="2">The sequence shown here is derived from an EMBL/GenBank/DDBJ whole genome shotgun (WGS) entry which is preliminary data.</text>
</comment>
<feature type="domain" description="Dit-like phage tail protein N-terminal" evidence="1">
    <location>
        <begin position="48"/>
        <end position="179"/>
    </location>
</feature>
<protein>
    <recommendedName>
        <fullName evidence="1">Dit-like phage tail protein N-terminal domain-containing protein</fullName>
    </recommendedName>
</protein>
<evidence type="ECO:0000313" key="2">
    <source>
        <dbReference type="EMBL" id="RKS87340.1"/>
    </source>
</evidence>
<dbReference type="OrthoDB" id="7031937at2"/>
<dbReference type="InterPro" id="IPR048494">
    <property type="entry name" value="Dit-like_N"/>
</dbReference>
<dbReference type="Proteomes" id="UP000278542">
    <property type="component" value="Unassembled WGS sequence"/>
</dbReference>
<keyword evidence="3" id="KW-1185">Reference proteome</keyword>
<evidence type="ECO:0000259" key="1">
    <source>
        <dbReference type="Pfam" id="PF21821"/>
    </source>
</evidence>
<accession>A0A495RJ68</accession>